<feature type="region of interest" description="Disordered" evidence="1">
    <location>
        <begin position="108"/>
        <end position="142"/>
    </location>
</feature>
<feature type="compositionally biased region" description="Low complexity" evidence="1">
    <location>
        <begin position="239"/>
        <end position="250"/>
    </location>
</feature>
<name>A0A6A3J0C2_9STRA</name>
<evidence type="ECO:0000313" key="3">
    <source>
        <dbReference type="Proteomes" id="UP000435112"/>
    </source>
</evidence>
<sequence>MMGASSYRRAEEPLQKHLNKSTVVALMSSSTQASFFWVKYGFDNITPPKMYNANVSCAILRSFIKNSCARDVEDLCKQKNIQLGIELDALHKSLQAIEARSAAAPLGTSRSAASAKSATGSRPPSGASRPVTPTMLAGSGGSAAQVEDEMAEILAKKSDMEAQLEVVAEASKLAKELIAGTASVDLADDYGTRLKLDETGEARANTILKSRAHYTAVAVTVDEKGSPHVLPLVFKLHKPSTSTPPSRPSSGAAKSTGTTIPT</sequence>
<feature type="region of interest" description="Disordered" evidence="1">
    <location>
        <begin position="237"/>
        <end position="262"/>
    </location>
</feature>
<dbReference type="AlphaFoldDB" id="A0A6A3J0C2"/>
<evidence type="ECO:0000256" key="1">
    <source>
        <dbReference type="SAM" id="MobiDB-lite"/>
    </source>
</evidence>
<feature type="compositionally biased region" description="Low complexity" evidence="1">
    <location>
        <begin position="108"/>
        <end position="122"/>
    </location>
</feature>
<comment type="caution">
    <text evidence="2">The sequence shown here is derived from an EMBL/GenBank/DDBJ whole genome shotgun (WGS) entry which is preliminary data.</text>
</comment>
<dbReference type="EMBL" id="QXFU01002444">
    <property type="protein sequence ID" value="KAE8985624.1"/>
    <property type="molecule type" value="Genomic_DNA"/>
</dbReference>
<evidence type="ECO:0000313" key="2">
    <source>
        <dbReference type="EMBL" id="KAE8985624.1"/>
    </source>
</evidence>
<reference evidence="2 3" key="1">
    <citation type="submission" date="2018-09" db="EMBL/GenBank/DDBJ databases">
        <title>Genomic investigation of the strawberry pathogen Phytophthora fragariae indicates pathogenicity is determined by transcriptional variation in three key races.</title>
        <authorList>
            <person name="Adams T.M."/>
            <person name="Armitage A.D."/>
            <person name="Sobczyk M.K."/>
            <person name="Bates H.J."/>
            <person name="Dunwell J.M."/>
            <person name="Nellist C.F."/>
            <person name="Harrison R.J."/>
        </authorList>
    </citation>
    <scope>NUCLEOTIDE SEQUENCE [LARGE SCALE GENOMIC DNA]</scope>
    <source>
        <strain evidence="2 3">SCRP324</strain>
    </source>
</reference>
<gene>
    <name evidence="2" type="ORF">PR002_g22588</name>
</gene>
<dbReference type="Proteomes" id="UP000435112">
    <property type="component" value="Unassembled WGS sequence"/>
</dbReference>
<dbReference type="OrthoDB" id="68600at2759"/>
<feature type="compositionally biased region" description="Polar residues" evidence="1">
    <location>
        <begin position="252"/>
        <end position="262"/>
    </location>
</feature>
<proteinExistence type="predicted"/>
<accession>A0A6A3J0C2</accession>
<organism evidence="2 3">
    <name type="scientific">Phytophthora rubi</name>
    <dbReference type="NCBI Taxonomy" id="129364"/>
    <lineage>
        <taxon>Eukaryota</taxon>
        <taxon>Sar</taxon>
        <taxon>Stramenopiles</taxon>
        <taxon>Oomycota</taxon>
        <taxon>Peronosporomycetes</taxon>
        <taxon>Peronosporales</taxon>
        <taxon>Peronosporaceae</taxon>
        <taxon>Phytophthora</taxon>
    </lineage>
</organism>
<protein>
    <submittedName>
        <fullName evidence="2">Uncharacterized protein</fullName>
    </submittedName>
</protein>